<dbReference type="FunFam" id="2.40.50.140:FF:000062">
    <property type="entry name" value="DNA ligase"/>
    <property type="match status" value="1"/>
</dbReference>
<dbReference type="Gene3D" id="1.10.3260.10">
    <property type="entry name" value="DNA ligase, ATP-dependent, N-terminal domain"/>
    <property type="match status" value="1"/>
</dbReference>
<dbReference type="SUPFAM" id="SSF56091">
    <property type="entry name" value="DNA ligase/mRNA capping enzyme, catalytic domain"/>
    <property type="match status" value="1"/>
</dbReference>
<evidence type="ECO:0000256" key="14">
    <source>
        <dbReference type="ARBA" id="ARBA00054532"/>
    </source>
</evidence>
<dbReference type="Pfam" id="PF04675">
    <property type="entry name" value="DNA_ligase_A_N"/>
    <property type="match status" value="1"/>
</dbReference>
<dbReference type="Pfam" id="PF01068">
    <property type="entry name" value="DNA_ligase_A_M"/>
    <property type="match status" value="1"/>
</dbReference>
<dbReference type="InterPro" id="IPR012340">
    <property type="entry name" value="NA-bd_OB-fold"/>
</dbReference>
<dbReference type="InterPro" id="IPR050191">
    <property type="entry name" value="ATP-dep_DNA_ligase"/>
</dbReference>
<dbReference type="Pfam" id="PF04679">
    <property type="entry name" value="DNA_ligase_A_C"/>
    <property type="match status" value="1"/>
</dbReference>
<keyword evidence="5" id="KW-0235">DNA replication</keyword>
<feature type="compositionally biased region" description="Basic residues" evidence="17">
    <location>
        <begin position="779"/>
        <end position="789"/>
    </location>
</feature>
<keyword evidence="12" id="KW-0131">Cell cycle</keyword>
<evidence type="ECO:0000256" key="12">
    <source>
        <dbReference type="ARBA" id="ARBA00023306"/>
    </source>
</evidence>
<keyword evidence="4" id="KW-0132">Cell division</keyword>
<evidence type="ECO:0000313" key="19">
    <source>
        <dbReference type="EMBL" id="ULT89421.1"/>
    </source>
</evidence>
<keyword evidence="3 15" id="KW-0436">Ligase</keyword>
<reference evidence="19 20" key="1">
    <citation type="submission" date="2022-02" db="EMBL/GenBank/DDBJ databases">
        <title>Chromosome-level reference genomes for two strains of Caenorhabditis briggsae: an improved platform for comparative genomics.</title>
        <authorList>
            <person name="Stevens L."/>
            <person name="Andersen E.C."/>
        </authorList>
    </citation>
    <scope>NUCLEOTIDE SEQUENCE [LARGE SCALE GENOMIC DNA]</scope>
    <source>
        <strain evidence="19">QX1410_ONT</strain>
        <tissue evidence="19">Whole-organism</tissue>
    </source>
</reference>
<evidence type="ECO:0000313" key="20">
    <source>
        <dbReference type="Proteomes" id="UP000827892"/>
    </source>
</evidence>
<evidence type="ECO:0000256" key="9">
    <source>
        <dbReference type="ARBA" id="ARBA00023172"/>
    </source>
</evidence>
<dbReference type="GO" id="GO:0006310">
    <property type="term" value="P:DNA recombination"/>
    <property type="evidence" value="ECO:0007669"/>
    <property type="project" value="UniProtKB-KW"/>
</dbReference>
<evidence type="ECO:0000256" key="4">
    <source>
        <dbReference type="ARBA" id="ARBA00022618"/>
    </source>
</evidence>
<protein>
    <recommendedName>
        <fullName evidence="15">DNA ligase</fullName>
        <ecNumber evidence="15">6.5.1.1</ecNumber>
    </recommendedName>
</protein>
<feature type="compositionally biased region" description="Acidic residues" evidence="17">
    <location>
        <begin position="631"/>
        <end position="649"/>
    </location>
</feature>
<comment type="function">
    <text evidence="14">DNA ligase that seals nicks in double-stranded DNA during DNA replication, DNA recombination and DNA repair.</text>
</comment>
<keyword evidence="6 15" id="KW-0547">Nucleotide-binding</keyword>
<dbReference type="Gene3D" id="3.30.1490.70">
    <property type="match status" value="1"/>
</dbReference>
<dbReference type="PROSITE" id="PS00333">
    <property type="entry name" value="DNA_LIGASE_A2"/>
    <property type="match status" value="1"/>
</dbReference>
<accession>A0AAE9A5V2</accession>
<dbReference type="EMBL" id="CP090895">
    <property type="protein sequence ID" value="ULT89421.1"/>
    <property type="molecule type" value="Genomic_DNA"/>
</dbReference>
<evidence type="ECO:0000256" key="17">
    <source>
        <dbReference type="SAM" id="MobiDB-lite"/>
    </source>
</evidence>
<evidence type="ECO:0000256" key="11">
    <source>
        <dbReference type="ARBA" id="ARBA00023242"/>
    </source>
</evidence>
<dbReference type="FunFam" id="3.30.470.30:FF:000037">
    <property type="entry name" value="DNA ligase"/>
    <property type="match status" value="1"/>
</dbReference>
<dbReference type="FunFam" id="1.10.3260.10:FF:000001">
    <property type="entry name" value="DNA ligase"/>
    <property type="match status" value="1"/>
</dbReference>
<dbReference type="InterPro" id="IPR012309">
    <property type="entry name" value="DNA_ligase_ATP-dep_C"/>
</dbReference>
<comment type="similarity">
    <text evidence="2 16">Belongs to the ATP-dependent DNA ligase family.</text>
</comment>
<evidence type="ECO:0000256" key="8">
    <source>
        <dbReference type="ARBA" id="ARBA00022840"/>
    </source>
</evidence>
<dbReference type="GO" id="GO:0003910">
    <property type="term" value="F:DNA ligase (ATP) activity"/>
    <property type="evidence" value="ECO:0007669"/>
    <property type="project" value="UniProtKB-EC"/>
</dbReference>
<keyword evidence="11" id="KW-0539">Nucleus</keyword>
<evidence type="ECO:0000256" key="2">
    <source>
        <dbReference type="ARBA" id="ARBA00007572"/>
    </source>
</evidence>
<name>A0AAE9A5V2_CAEBR</name>
<comment type="subcellular location">
    <subcellularLocation>
        <location evidence="1">Nucleus</location>
    </subcellularLocation>
</comment>
<dbReference type="InterPro" id="IPR016059">
    <property type="entry name" value="DNA_ligase_ATP-dep_CS"/>
</dbReference>
<dbReference type="InterPro" id="IPR000977">
    <property type="entry name" value="DNA_ligase_ATP-dep"/>
</dbReference>
<dbReference type="SUPFAM" id="SSF117018">
    <property type="entry name" value="ATP-dependent DNA ligase DNA-binding domain"/>
    <property type="match status" value="1"/>
</dbReference>
<dbReference type="PROSITE" id="PS50160">
    <property type="entry name" value="DNA_LIGASE_A3"/>
    <property type="match status" value="1"/>
</dbReference>
<dbReference type="CDD" id="cd07969">
    <property type="entry name" value="OBF_DNA_ligase_I"/>
    <property type="match status" value="1"/>
</dbReference>
<dbReference type="GO" id="GO:0051301">
    <property type="term" value="P:cell division"/>
    <property type="evidence" value="ECO:0007669"/>
    <property type="project" value="UniProtKB-KW"/>
</dbReference>
<feature type="compositionally biased region" description="Basic and acidic residues" evidence="17">
    <location>
        <begin position="735"/>
        <end position="756"/>
    </location>
</feature>
<evidence type="ECO:0000256" key="15">
    <source>
        <dbReference type="RuleBase" id="RU000617"/>
    </source>
</evidence>
<proteinExistence type="inferred from homology"/>
<evidence type="ECO:0000256" key="3">
    <source>
        <dbReference type="ARBA" id="ARBA00022598"/>
    </source>
</evidence>
<evidence type="ECO:0000256" key="16">
    <source>
        <dbReference type="RuleBase" id="RU004196"/>
    </source>
</evidence>
<dbReference type="InterPro" id="IPR036599">
    <property type="entry name" value="DNA_ligase_N_sf"/>
</dbReference>
<keyword evidence="7 15" id="KW-0227">DNA damage</keyword>
<dbReference type="PANTHER" id="PTHR45674">
    <property type="entry name" value="DNA LIGASE 1/3 FAMILY MEMBER"/>
    <property type="match status" value="1"/>
</dbReference>
<dbReference type="PANTHER" id="PTHR45674:SF4">
    <property type="entry name" value="DNA LIGASE 1"/>
    <property type="match status" value="1"/>
</dbReference>
<keyword evidence="10 15" id="KW-0234">DNA repair</keyword>
<evidence type="ECO:0000256" key="5">
    <source>
        <dbReference type="ARBA" id="ARBA00022705"/>
    </source>
</evidence>
<evidence type="ECO:0000256" key="13">
    <source>
        <dbReference type="ARBA" id="ARBA00034003"/>
    </source>
</evidence>
<evidence type="ECO:0000256" key="7">
    <source>
        <dbReference type="ARBA" id="ARBA00022763"/>
    </source>
</evidence>
<feature type="domain" description="ATP-dependent DNA ligase family profile" evidence="18">
    <location>
        <begin position="369"/>
        <end position="505"/>
    </location>
</feature>
<dbReference type="AlphaFoldDB" id="A0AAE9A5V2"/>
<dbReference type="GO" id="GO:0006281">
    <property type="term" value="P:DNA repair"/>
    <property type="evidence" value="ECO:0007669"/>
    <property type="project" value="UniProtKB-KW"/>
</dbReference>
<dbReference type="GO" id="GO:0005524">
    <property type="term" value="F:ATP binding"/>
    <property type="evidence" value="ECO:0007669"/>
    <property type="project" value="UniProtKB-KW"/>
</dbReference>
<dbReference type="InterPro" id="IPR012308">
    <property type="entry name" value="DNA_ligase_ATP-dep_N"/>
</dbReference>
<dbReference type="GO" id="GO:0005634">
    <property type="term" value="C:nucleus"/>
    <property type="evidence" value="ECO:0007669"/>
    <property type="project" value="UniProtKB-SubCell"/>
</dbReference>
<sequence>MFFSKAGKAAVEWAKGTKVPYKDFAQTLEKIEDLSGKKKIDELAQFFTKVLDFSPEDLTACVYMSVNQLGPSYEGLELGVAENSLIKAVAKATGRTESKIKEDLRIKGDLGTVAQQSRSNQKMLAVPKALTVPTVFNKLTEIAKLSGVSAMNKKVDAISALLIACQGIEARFLVRMLAGKMRIGLGEQSVLSALGHAFTFAKQAESEKKMTGEKLDALKDTNVKRVKTAYCECPNYNRIIEVALSEGIEVLEEKCKLTPGIPLKPMLAHPTKGIDEIMRRFRNQTMTCEWKYDGERGQIHKREDGQIFIYSRNQENNTSKYPDIIEKISTCIGEGVESFIVDAEVVAIDESGAILPFQVLTTRKRKNATDDNGVKVGVFLFDLLFFNEESLVRQPLRKRRELLRKNFKKIEGSFYFATSVDTMDTDEINSFFDEAIQNKCEGLMIKTLDTEATYEISRRSKSWLKMKKDYVDGVGDTLDLVVMGAYVGNGKRTGVYGGYLLGCYNPTTEEYESVCKIGTGFTDEDLSEQFKILQEKKIDRAPVYYQFDPTLKPDDIFAPHLVFEVKCADITISPRHKAAGGLTEDGKGISLRFPRFLRIRDDKNPDDATSSEQVLEMYRNQEIFSNQKIEQDDEKDDDDMDGEDEEEEKADLNNTNASEGSSKENPKVVDEKKDVVKTEKSKEKKSPVKSSPVKQSQAKKSPIKTSSVKTSPAKKEIEKKKKGPVASIFSSSKKVTKEEVVEVEKVSIKKSKESPSPKKKKRDEFSSNDSDSDEDAFAKKKQPTKKRSRVVIDSDSE</sequence>
<gene>
    <name evidence="19" type="ORF">L3Y34_008114</name>
</gene>
<dbReference type="Gene3D" id="2.40.50.140">
    <property type="entry name" value="Nucleic acid-binding proteins"/>
    <property type="match status" value="1"/>
</dbReference>
<keyword evidence="9 15" id="KW-0233">DNA recombination</keyword>
<dbReference type="InterPro" id="IPR012310">
    <property type="entry name" value="DNA_ligase_ATP-dep_cent"/>
</dbReference>
<evidence type="ECO:0000256" key="6">
    <source>
        <dbReference type="ARBA" id="ARBA00022741"/>
    </source>
</evidence>
<feature type="compositionally biased region" description="Basic and acidic residues" evidence="17">
    <location>
        <begin position="661"/>
        <end position="686"/>
    </location>
</feature>
<feature type="region of interest" description="Disordered" evidence="17">
    <location>
        <begin position="618"/>
        <end position="797"/>
    </location>
</feature>
<dbReference type="SUPFAM" id="SSF50249">
    <property type="entry name" value="Nucleic acid-binding proteins"/>
    <property type="match status" value="1"/>
</dbReference>
<evidence type="ECO:0000256" key="1">
    <source>
        <dbReference type="ARBA" id="ARBA00004123"/>
    </source>
</evidence>
<evidence type="ECO:0000259" key="18">
    <source>
        <dbReference type="PROSITE" id="PS50160"/>
    </source>
</evidence>
<dbReference type="NCBIfam" id="TIGR00574">
    <property type="entry name" value="dnl1"/>
    <property type="match status" value="1"/>
</dbReference>
<dbReference type="GO" id="GO:0006260">
    <property type="term" value="P:DNA replication"/>
    <property type="evidence" value="ECO:0007669"/>
    <property type="project" value="UniProtKB-KW"/>
</dbReference>
<dbReference type="CDD" id="cd07900">
    <property type="entry name" value="Adenylation_DNA_ligase_I_Euk"/>
    <property type="match status" value="1"/>
</dbReference>
<keyword evidence="8 15" id="KW-0067">ATP-binding</keyword>
<feature type="compositionally biased region" description="Polar residues" evidence="17">
    <location>
        <begin position="695"/>
        <end position="710"/>
    </location>
</feature>
<dbReference type="Gene3D" id="3.30.470.30">
    <property type="entry name" value="DNA ligase/mRNA capping enzyme"/>
    <property type="match status" value="1"/>
</dbReference>
<evidence type="ECO:0000256" key="10">
    <source>
        <dbReference type="ARBA" id="ARBA00023204"/>
    </source>
</evidence>
<dbReference type="GO" id="GO:0003677">
    <property type="term" value="F:DNA binding"/>
    <property type="evidence" value="ECO:0007669"/>
    <property type="project" value="InterPro"/>
</dbReference>
<dbReference type="Proteomes" id="UP000827892">
    <property type="component" value="Chromosome V"/>
</dbReference>
<dbReference type="GO" id="GO:0071897">
    <property type="term" value="P:DNA biosynthetic process"/>
    <property type="evidence" value="ECO:0007669"/>
    <property type="project" value="InterPro"/>
</dbReference>
<comment type="catalytic activity">
    <reaction evidence="13 15">
        <text>ATP + (deoxyribonucleotide)n-3'-hydroxyl + 5'-phospho-(deoxyribonucleotide)m = (deoxyribonucleotide)n+m + AMP + diphosphate.</text>
        <dbReference type="EC" id="6.5.1.1"/>
    </reaction>
</comment>
<dbReference type="EC" id="6.5.1.1" evidence="15"/>
<organism evidence="19 20">
    <name type="scientific">Caenorhabditis briggsae</name>
    <dbReference type="NCBI Taxonomy" id="6238"/>
    <lineage>
        <taxon>Eukaryota</taxon>
        <taxon>Metazoa</taxon>
        <taxon>Ecdysozoa</taxon>
        <taxon>Nematoda</taxon>
        <taxon>Chromadorea</taxon>
        <taxon>Rhabditida</taxon>
        <taxon>Rhabditina</taxon>
        <taxon>Rhabditomorpha</taxon>
        <taxon>Rhabditoidea</taxon>
        <taxon>Rhabditidae</taxon>
        <taxon>Peloderinae</taxon>
        <taxon>Caenorhabditis</taxon>
    </lineage>
</organism>
<dbReference type="PROSITE" id="PS00697">
    <property type="entry name" value="DNA_LIGASE_A1"/>
    <property type="match status" value="1"/>
</dbReference>